<gene>
    <name evidence="2" type="ORF">PSEBR_a958</name>
</gene>
<dbReference type="STRING" id="994484.PSEBR_a958"/>
<accession>F2K8H1</accession>
<dbReference type="EMBL" id="CP002585">
    <property type="protein sequence ID" value="AEA67127.1"/>
    <property type="molecule type" value="Genomic_DNA"/>
</dbReference>
<feature type="region of interest" description="Disordered" evidence="1">
    <location>
        <begin position="9"/>
        <end position="35"/>
    </location>
</feature>
<feature type="compositionally biased region" description="Polar residues" evidence="1">
    <location>
        <begin position="12"/>
        <end position="24"/>
    </location>
</feature>
<dbReference type="InterPro" id="IPR011990">
    <property type="entry name" value="TPR-like_helical_dom_sf"/>
</dbReference>
<protein>
    <recommendedName>
        <fullName evidence="4">Tetratricopeptide repeat protein</fullName>
    </recommendedName>
</protein>
<dbReference type="Gene3D" id="1.25.40.10">
    <property type="entry name" value="Tetratricopeptide repeat domain"/>
    <property type="match status" value="1"/>
</dbReference>
<evidence type="ECO:0000313" key="3">
    <source>
        <dbReference type="Proteomes" id="UP000006692"/>
    </source>
</evidence>
<reference key="2">
    <citation type="submission" date="2011-03" db="EMBL/GenBank/DDBJ databases">
        <title>Complete Genome Sequence of a beneficial plant roots-associated bacterium Pseudomonas brassicacearum.</title>
        <authorList>
            <person name="Ortet P."/>
            <person name="Barakat M."/>
            <person name="Lalaouna D."/>
            <person name="Fochesato S."/>
            <person name="Barbe V."/>
            <person name="Santaella C."/>
            <person name="Heulin T."/>
            <person name="Achouak W."/>
        </authorList>
    </citation>
    <scope>NUCLEOTIDE SEQUENCE</scope>
    <source>
        <strain>NFM421</strain>
    </source>
</reference>
<evidence type="ECO:0000313" key="2">
    <source>
        <dbReference type="EMBL" id="AEA67127.1"/>
    </source>
</evidence>
<evidence type="ECO:0000256" key="1">
    <source>
        <dbReference type="SAM" id="MobiDB-lite"/>
    </source>
</evidence>
<dbReference type="KEGG" id="pba:PSEBR_a958"/>
<name>F2K8H1_PSEBN</name>
<proteinExistence type="predicted"/>
<dbReference type="AlphaFoldDB" id="F2K8H1"/>
<dbReference type="HOGENOM" id="CLU_027791_0_0_6"/>
<dbReference type="SUPFAM" id="SSF48452">
    <property type="entry name" value="TPR-like"/>
    <property type="match status" value="1"/>
</dbReference>
<reference evidence="2 3" key="1">
    <citation type="journal article" date="2011" name="J. Bacteriol.">
        <title>Complete genome sequence of a beneficial plant root-associated bacterium, Pseudomonas brassicacearum.</title>
        <authorList>
            <person name="Ortet P."/>
            <person name="Barakat M."/>
            <person name="Lalaouna D."/>
            <person name="Fochesato S."/>
            <person name="Barbe V."/>
            <person name="Vacherie B."/>
            <person name="Santaella C."/>
            <person name="Heulin T."/>
            <person name="Achouak W."/>
        </authorList>
    </citation>
    <scope>NUCLEOTIDE SEQUENCE [LARGE SCALE GENOMIC DNA]</scope>
    <source>
        <strain evidence="2 3">NFM421</strain>
    </source>
</reference>
<organism evidence="2 3">
    <name type="scientific">Pseudomonas brassicacearum (strain NFM421)</name>
    <dbReference type="NCBI Taxonomy" id="994484"/>
    <lineage>
        <taxon>Bacteria</taxon>
        <taxon>Pseudomonadati</taxon>
        <taxon>Pseudomonadota</taxon>
        <taxon>Gammaproteobacteria</taxon>
        <taxon>Pseudomonadales</taxon>
        <taxon>Pseudomonadaceae</taxon>
        <taxon>Pseudomonas</taxon>
    </lineage>
</organism>
<sequence>MFKRILSALSGKKSSTSTPVSSAHTDAPPPQPDESELITVYDSYGREMQITRNEWRNNVFLPNLREKWNSADELYSLIISGLNDGFVADLIPAAAQLVEIDSNPERSHVIQGIVLLENGQLAAAENALRTGMAKVGATGTLLTNLAKVFSDRGEQALADETLWHAVQADPNQENGLLWWAAIQREKAGEAGYLEALRTVAALPGSWRAPLWLARHCLEQKDVESARVFYTQVLTAGTFDGSALMMISGDLGNNGQIPLIIELVEPVYDEHKHDPMAGINLLRAYQELGQAAEGEALLARLYALGFAPIKSQLDQFAQAFQQMHKQDAQGVPVDPENLQFATLALSQPIWHYGLRNADWFFAQKPEGASEIGFFALSKSTDGAVRAESQREDELGRFSRAIPLYLAEAVHYWSDHVGTCYIQIVEGGGPVLSGCEADGQALFDIVPPTMKSFITGEIGCSGEGDQAQWQLSLSLWDCATRTRQTTESGSAVKADIGALVLDLEQRLLARIGLSRETPVDSFYLHPTAEVLPVYLTELGQAFMLTLLANGRMPKSAMWGERAMLDWPLNMALHWPTVEVAKLMYISGLGKAHDYQSDVLAEYKERSLQWLRELEQAGNPASRLAPLIWKVFGMQAELQAYLRNLPDDTSAAHKAWLERVSEAG</sequence>
<dbReference type="Proteomes" id="UP000006692">
    <property type="component" value="Chromosome"/>
</dbReference>
<evidence type="ECO:0008006" key="4">
    <source>
        <dbReference type="Google" id="ProtNLM"/>
    </source>
</evidence>
<dbReference type="RefSeq" id="WP_013692330.1">
    <property type="nucleotide sequence ID" value="NC_015379.1"/>
</dbReference>